<name>A0A7J6JAX0_COLFN</name>
<dbReference type="AlphaFoldDB" id="A0A7J6JAX0"/>
<keyword evidence="2" id="KW-1185">Reference proteome</keyword>
<gene>
    <name evidence="1" type="ORF">CGGC5_v005123</name>
</gene>
<dbReference type="InterPro" id="IPR011990">
    <property type="entry name" value="TPR-like_helical_dom_sf"/>
</dbReference>
<sequence length="191" mass="21735">MAIWKEQKSVFGKRDAGVLKKLLNKQKSKFGEENRESLDNMKKLAISLAVKASCGGANFEEQTVLMETVVDAQIRLLGEMHDQTCDTRIELLCLYDLARERDKADSLAKAFDALETGFSDNGDNSDYEDLFNVRQSTYCPDLRRAWRTSRQHKMKKYEQLELPKLELPDYIFRSSSGEYSGESGSEISDIG</sequence>
<dbReference type="GeneID" id="43616355"/>
<dbReference type="Proteomes" id="UP000011096">
    <property type="component" value="Unassembled WGS sequence"/>
</dbReference>
<evidence type="ECO:0000313" key="1">
    <source>
        <dbReference type="EMBL" id="KAF4486883.1"/>
    </source>
</evidence>
<dbReference type="EMBL" id="ANPB02000003">
    <property type="protein sequence ID" value="KAF4486883.1"/>
    <property type="molecule type" value="Genomic_DNA"/>
</dbReference>
<reference evidence="1 2" key="1">
    <citation type="submission" date="2012-08" db="EMBL/GenBank/DDBJ databases">
        <authorList>
            <person name="Gan P.H.P."/>
            <person name="Ikeda K."/>
            <person name="Irieda H."/>
            <person name="Narusaka M."/>
            <person name="O'Connell R.J."/>
            <person name="Narusaka Y."/>
            <person name="Takano Y."/>
            <person name="Kubo Y."/>
            <person name="Shirasu K."/>
        </authorList>
    </citation>
    <scope>NUCLEOTIDE SEQUENCE [LARGE SCALE GENOMIC DNA]</scope>
    <source>
        <strain evidence="1 2">Nara gc5</strain>
    </source>
</reference>
<reference evidence="1 2" key="2">
    <citation type="submission" date="2020-04" db="EMBL/GenBank/DDBJ databases">
        <title>Genome sequencing and assembly of multiple isolates from the Colletotrichum gloeosporioides species complex.</title>
        <authorList>
            <person name="Gan P."/>
            <person name="Shirasu K."/>
        </authorList>
    </citation>
    <scope>NUCLEOTIDE SEQUENCE [LARGE SCALE GENOMIC DNA]</scope>
    <source>
        <strain evidence="1 2">Nara gc5</strain>
    </source>
</reference>
<protein>
    <submittedName>
        <fullName evidence="1">Uncharacterized protein</fullName>
    </submittedName>
</protein>
<proteinExistence type="predicted"/>
<accession>A0A7J6JAX0</accession>
<dbReference type="Gene3D" id="1.25.40.10">
    <property type="entry name" value="Tetratricopeptide repeat domain"/>
    <property type="match status" value="1"/>
</dbReference>
<dbReference type="InParanoid" id="A0A7J6JAX0"/>
<evidence type="ECO:0000313" key="2">
    <source>
        <dbReference type="Proteomes" id="UP000011096"/>
    </source>
</evidence>
<organism evidence="1 2">
    <name type="scientific">Colletotrichum fructicola (strain Nara gc5)</name>
    <name type="common">Anthracnose fungus</name>
    <name type="synonym">Colletotrichum gloeosporioides (strain Nara gc5)</name>
    <dbReference type="NCBI Taxonomy" id="1213859"/>
    <lineage>
        <taxon>Eukaryota</taxon>
        <taxon>Fungi</taxon>
        <taxon>Dikarya</taxon>
        <taxon>Ascomycota</taxon>
        <taxon>Pezizomycotina</taxon>
        <taxon>Sordariomycetes</taxon>
        <taxon>Hypocreomycetidae</taxon>
        <taxon>Glomerellales</taxon>
        <taxon>Glomerellaceae</taxon>
        <taxon>Colletotrichum</taxon>
        <taxon>Colletotrichum gloeosporioides species complex</taxon>
    </lineage>
</organism>
<dbReference type="RefSeq" id="XP_031892951.1">
    <property type="nucleotide sequence ID" value="XM_032032310.1"/>
</dbReference>
<comment type="caution">
    <text evidence="1">The sequence shown here is derived from an EMBL/GenBank/DDBJ whole genome shotgun (WGS) entry which is preliminary data.</text>
</comment>